<protein>
    <submittedName>
        <fullName evidence="1">Uncharacterized protein</fullName>
    </submittedName>
</protein>
<sequence length="36" mass="3966">MIVRAVLNITHSIKEHSSVQRIARFALVQPSIHAAA</sequence>
<evidence type="ECO:0000313" key="2">
    <source>
        <dbReference type="Proteomes" id="UP000375525"/>
    </source>
</evidence>
<dbReference type="AlphaFoldDB" id="A0A5E7QI77"/>
<dbReference type="EMBL" id="CABVIH010000072">
    <property type="protein sequence ID" value="VVP61225.1"/>
    <property type="molecule type" value="Genomic_DNA"/>
</dbReference>
<gene>
    <name evidence="1" type="ORF">PS880_06277</name>
</gene>
<dbReference type="Proteomes" id="UP000375525">
    <property type="component" value="Unassembled WGS sequence"/>
</dbReference>
<proteinExistence type="predicted"/>
<reference evidence="1 2" key="1">
    <citation type="submission" date="2019-09" db="EMBL/GenBank/DDBJ databases">
        <authorList>
            <person name="Chandra G."/>
            <person name="Truman W A."/>
        </authorList>
    </citation>
    <scope>NUCLEOTIDE SEQUENCE [LARGE SCALE GENOMIC DNA]</scope>
    <source>
        <strain evidence="1">PS880</strain>
    </source>
</reference>
<organism evidence="1 2">
    <name type="scientific">Pseudomonas fluorescens</name>
    <dbReference type="NCBI Taxonomy" id="294"/>
    <lineage>
        <taxon>Bacteria</taxon>
        <taxon>Pseudomonadati</taxon>
        <taxon>Pseudomonadota</taxon>
        <taxon>Gammaproteobacteria</taxon>
        <taxon>Pseudomonadales</taxon>
        <taxon>Pseudomonadaceae</taxon>
        <taxon>Pseudomonas</taxon>
    </lineage>
</organism>
<name>A0A5E7QI77_PSEFL</name>
<evidence type="ECO:0000313" key="1">
    <source>
        <dbReference type="EMBL" id="VVP61225.1"/>
    </source>
</evidence>
<accession>A0A5E7QI77</accession>